<dbReference type="Proteomes" id="UP001148737">
    <property type="component" value="Unassembled WGS sequence"/>
</dbReference>
<comment type="caution">
    <text evidence="1">The sequence shown here is derived from an EMBL/GenBank/DDBJ whole genome shotgun (WGS) entry which is preliminary data.</text>
</comment>
<evidence type="ECO:0000313" key="1">
    <source>
        <dbReference type="EMBL" id="KAJ3496026.1"/>
    </source>
</evidence>
<evidence type="ECO:0000313" key="2">
    <source>
        <dbReference type="Proteomes" id="UP001148737"/>
    </source>
</evidence>
<sequence length="261" mass="29009">MENSGVISMEASVSGRDDCYYRIQAGAGIKYIIVKAGALDAGAVMDMPLDFENILLSIPYHDAGWNKAIVFRDTKTHALQRTLSQDDPPTLQSIWHPDMISFFDIEKKTQLSVLTQECLWIHSEILVSTQSKNPNPQMAIAKVARFPWEIRYIEAETKIYQLLQDSNIAPRFLGHIQEGGRVIGFLLEKVVGCPAGSDDLEACQTVLHRLHGLGILHGDTNRYNFIIDSEVKATIIDFESACPNADACRMVQEVNTSAAAE</sequence>
<protein>
    <submittedName>
        <fullName evidence="1">Uncharacterized protein</fullName>
    </submittedName>
</protein>
<reference evidence="1" key="1">
    <citation type="submission" date="2022-07" db="EMBL/GenBank/DDBJ databases">
        <title>Genome Sequence of Lecanicillium saksenae.</title>
        <authorList>
            <person name="Buettner E."/>
        </authorList>
    </citation>
    <scope>NUCLEOTIDE SEQUENCE</scope>
    <source>
        <strain evidence="1">VT-O1</strain>
    </source>
</reference>
<keyword evidence="2" id="KW-1185">Reference proteome</keyword>
<gene>
    <name evidence="1" type="ORF">NLG97_g2973</name>
</gene>
<name>A0ACC1QZD9_9HYPO</name>
<organism evidence="1 2">
    <name type="scientific">Lecanicillium saksenae</name>
    <dbReference type="NCBI Taxonomy" id="468837"/>
    <lineage>
        <taxon>Eukaryota</taxon>
        <taxon>Fungi</taxon>
        <taxon>Dikarya</taxon>
        <taxon>Ascomycota</taxon>
        <taxon>Pezizomycotina</taxon>
        <taxon>Sordariomycetes</taxon>
        <taxon>Hypocreomycetidae</taxon>
        <taxon>Hypocreales</taxon>
        <taxon>Cordycipitaceae</taxon>
        <taxon>Lecanicillium</taxon>
    </lineage>
</organism>
<proteinExistence type="predicted"/>
<accession>A0ACC1QZD9</accession>
<dbReference type="EMBL" id="JANAKD010000227">
    <property type="protein sequence ID" value="KAJ3496026.1"/>
    <property type="molecule type" value="Genomic_DNA"/>
</dbReference>